<feature type="compositionally biased region" description="Pro residues" evidence="1">
    <location>
        <begin position="36"/>
        <end position="46"/>
    </location>
</feature>
<evidence type="ECO:0000313" key="2">
    <source>
        <dbReference type="EMBL" id="KAK8085409.1"/>
    </source>
</evidence>
<sequence>MQNHGRDAEYRPPLPPRSPRPPLAAAYPGDHRFTSFPPPPGPPPPRSQSSSPVFPEGPPPTLPPRRPAGFGGAAVYGQRPPDGRSASGSSLSPHWNSERPTLLSFPPPPPRLAGHIHLMEDHIRPMGANLLRYLPVLQPNR</sequence>
<feature type="compositionally biased region" description="Pro residues" evidence="1">
    <location>
        <begin position="12"/>
        <end position="22"/>
    </location>
</feature>
<feature type="region of interest" description="Disordered" evidence="1">
    <location>
        <begin position="1"/>
        <end position="109"/>
    </location>
</feature>
<organism evidence="2 3">
    <name type="scientific">Apiospora hydei</name>
    <dbReference type="NCBI Taxonomy" id="1337664"/>
    <lineage>
        <taxon>Eukaryota</taxon>
        <taxon>Fungi</taxon>
        <taxon>Dikarya</taxon>
        <taxon>Ascomycota</taxon>
        <taxon>Pezizomycotina</taxon>
        <taxon>Sordariomycetes</taxon>
        <taxon>Xylariomycetidae</taxon>
        <taxon>Amphisphaeriales</taxon>
        <taxon>Apiosporaceae</taxon>
        <taxon>Apiospora</taxon>
    </lineage>
</organism>
<reference evidence="2 3" key="1">
    <citation type="submission" date="2023-01" db="EMBL/GenBank/DDBJ databases">
        <title>Analysis of 21 Apiospora genomes using comparative genomics revels a genus with tremendous synthesis potential of carbohydrate active enzymes and secondary metabolites.</title>
        <authorList>
            <person name="Sorensen T."/>
        </authorList>
    </citation>
    <scope>NUCLEOTIDE SEQUENCE [LARGE SCALE GENOMIC DNA]</scope>
    <source>
        <strain evidence="2 3">CBS 114990</strain>
    </source>
</reference>
<feature type="compositionally biased region" description="Basic and acidic residues" evidence="1">
    <location>
        <begin position="1"/>
        <end position="10"/>
    </location>
</feature>
<evidence type="ECO:0000256" key="1">
    <source>
        <dbReference type="SAM" id="MobiDB-lite"/>
    </source>
</evidence>
<feature type="compositionally biased region" description="Pro residues" evidence="1">
    <location>
        <begin position="55"/>
        <end position="66"/>
    </location>
</feature>
<dbReference type="RefSeq" id="XP_066669918.1">
    <property type="nucleotide sequence ID" value="XM_066810995.1"/>
</dbReference>
<evidence type="ECO:0000313" key="3">
    <source>
        <dbReference type="Proteomes" id="UP001433268"/>
    </source>
</evidence>
<dbReference type="Proteomes" id="UP001433268">
    <property type="component" value="Unassembled WGS sequence"/>
</dbReference>
<gene>
    <name evidence="2" type="ORF">PG997_006680</name>
</gene>
<name>A0ABR1WPF4_9PEZI</name>
<protein>
    <submittedName>
        <fullName evidence="2">Uncharacterized protein</fullName>
    </submittedName>
</protein>
<dbReference type="GeneID" id="92044055"/>
<proteinExistence type="predicted"/>
<accession>A0ABR1WPF4</accession>
<comment type="caution">
    <text evidence="2">The sequence shown here is derived from an EMBL/GenBank/DDBJ whole genome shotgun (WGS) entry which is preliminary data.</text>
</comment>
<dbReference type="EMBL" id="JAQQWN010000005">
    <property type="protein sequence ID" value="KAK8085409.1"/>
    <property type="molecule type" value="Genomic_DNA"/>
</dbReference>
<feature type="compositionally biased region" description="Polar residues" evidence="1">
    <location>
        <begin position="86"/>
        <end position="99"/>
    </location>
</feature>
<keyword evidence="3" id="KW-1185">Reference proteome</keyword>